<dbReference type="EMBL" id="CAKXAJ010019423">
    <property type="protein sequence ID" value="CAH2218334.1"/>
    <property type="molecule type" value="Genomic_DNA"/>
</dbReference>
<keyword evidence="2" id="KW-1185">Reference proteome</keyword>
<reference evidence="1" key="1">
    <citation type="submission" date="2022-03" db="EMBL/GenBank/DDBJ databases">
        <authorList>
            <person name="Lindestad O."/>
        </authorList>
    </citation>
    <scope>NUCLEOTIDE SEQUENCE</scope>
</reference>
<comment type="caution">
    <text evidence="1">The sequence shown here is derived from an EMBL/GenBank/DDBJ whole genome shotgun (WGS) entry which is preliminary data.</text>
</comment>
<organism evidence="1 2">
    <name type="scientific">Pararge aegeria aegeria</name>
    <dbReference type="NCBI Taxonomy" id="348720"/>
    <lineage>
        <taxon>Eukaryota</taxon>
        <taxon>Metazoa</taxon>
        <taxon>Ecdysozoa</taxon>
        <taxon>Arthropoda</taxon>
        <taxon>Hexapoda</taxon>
        <taxon>Insecta</taxon>
        <taxon>Pterygota</taxon>
        <taxon>Neoptera</taxon>
        <taxon>Endopterygota</taxon>
        <taxon>Lepidoptera</taxon>
        <taxon>Glossata</taxon>
        <taxon>Ditrysia</taxon>
        <taxon>Papilionoidea</taxon>
        <taxon>Nymphalidae</taxon>
        <taxon>Satyrinae</taxon>
        <taxon>Satyrini</taxon>
        <taxon>Parargina</taxon>
        <taxon>Pararge</taxon>
    </lineage>
</organism>
<protein>
    <submittedName>
        <fullName evidence="1">Jg26454 protein</fullName>
    </submittedName>
</protein>
<name>A0A8S4QU58_9NEOP</name>
<sequence length="96" mass="11144">MTSPVGNKCSSWKAHLVFLVRLWRLKGHFSMPQRRDCNGGRRYLGRGCVRKRSRRPATRRLVGTPWGFSRYESDINTVPLRGAVVNMRISSREKIK</sequence>
<accession>A0A8S4QU58</accession>
<dbReference type="Proteomes" id="UP000838756">
    <property type="component" value="Unassembled WGS sequence"/>
</dbReference>
<proteinExistence type="predicted"/>
<evidence type="ECO:0000313" key="1">
    <source>
        <dbReference type="EMBL" id="CAH2218334.1"/>
    </source>
</evidence>
<evidence type="ECO:0000313" key="2">
    <source>
        <dbReference type="Proteomes" id="UP000838756"/>
    </source>
</evidence>
<gene>
    <name evidence="1" type="primary">jg26454</name>
    <name evidence="1" type="ORF">PAEG_LOCUS6171</name>
</gene>
<dbReference type="AlphaFoldDB" id="A0A8S4QU58"/>